<dbReference type="PANTHER" id="PTHR34308:SF1">
    <property type="entry name" value="COBALAMIN BIOSYNTHESIS PROTEIN CBIB"/>
    <property type="match status" value="1"/>
</dbReference>
<evidence type="ECO:0000313" key="11">
    <source>
        <dbReference type="Proteomes" id="UP000287601"/>
    </source>
</evidence>
<evidence type="ECO:0000256" key="2">
    <source>
        <dbReference type="ARBA" id="ARBA00004953"/>
    </source>
</evidence>
<dbReference type="GO" id="GO:0015420">
    <property type="term" value="F:ABC-type vitamin B12 transporter activity"/>
    <property type="evidence" value="ECO:0007669"/>
    <property type="project" value="UniProtKB-UniRule"/>
</dbReference>
<evidence type="ECO:0000256" key="8">
    <source>
        <dbReference type="ARBA" id="ARBA00023136"/>
    </source>
</evidence>
<dbReference type="PANTHER" id="PTHR34308">
    <property type="entry name" value="COBALAMIN BIOSYNTHESIS PROTEIN CBIB"/>
    <property type="match status" value="1"/>
</dbReference>
<organism evidence="10 11">
    <name type="scientific">Aminipila luticellarii</name>
    <dbReference type="NCBI Taxonomy" id="2507160"/>
    <lineage>
        <taxon>Bacteria</taxon>
        <taxon>Bacillati</taxon>
        <taxon>Bacillota</taxon>
        <taxon>Clostridia</taxon>
        <taxon>Peptostreptococcales</taxon>
        <taxon>Anaerovoracaceae</taxon>
        <taxon>Aminipila</taxon>
    </lineage>
</organism>
<evidence type="ECO:0000256" key="4">
    <source>
        <dbReference type="ARBA" id="ARBA00022475"/>
    </source>
</evidence>
<keyword evidence="8 9" id="KW-0472">Membrane</keyword>
<keyword evidence="11" id="KW-1185">Reference proteome</keyword>
<dbReference type="KEGG" id="amij:EQM06_06490"/>
<feature type="transmembrane region" description="Helical" evidence="9">
    <location>
        <begin position="302"/>
        <end position="324"/>
    </location>
</feature>
<dbReference type="GO" id="GO:0048472">
    <property type="term" value="F:threonine-phosphate decarboxylase activity"/>
    <property type="evidence" value="ECO:0007669"/>
    <property type="project" value="InterPro"/>
</dbReference>
<name>A0A410PVH7_9FIRM</name>
<feature type="transmembrane region" description="Helical" evidence="9">
    <location>
        <begin position="214"/>
        <end position="234"/>
    </location>
</feature>
<evidence type="ECO:0000313" key="10">
    <source>
        <dbReference type="EMBL" id="QAT42910.1"/>
    </source>
</evidence>
<keyword evidence="6 9" id="KW-0812">Transmembrane</keyword>
<dbReference type="NCBIfam" id="TIGR00380">
    <property type="entry name" value="cobal_cbiB"/>
    <property type="match status" value="1"/>
</dbReference>
<evidence type="ECO:0000256" key="1">
    <source>
        <dbReference type="ARBA" id="ARBA00004651"/>
    </source>
</evidence>
<comment type="similarity">
    <text evidence="3 9">Belongs to the CobD/CbiB family.</text>
</comment>
<proteinExistence type="inferred from homology"/>
<protein>
    <recommendedName>
        <fullName evidence="9">Cobalamin biosynthesis protein CobD</fullName>
    </recommendedName>
</protein>
<keyword evidence="5 9" id="KW-0169">Cobalamin biosynthesis</keyword>
<evidence type="ECO:0000256" key="7">
    <source>
        <dbReference type="ARBA" id="ARBA00022989"/>
    </source>
</evidence>
<dbReference type="Pfam" id="PF03186">
    <property type="entry name" value="CobD_Cbib"/>
    <property type="match status" value="1"/>
</dbReference>
<dbReference type="Proteomes" id="UP000287601">
    <property type="component" value="Chromosome"/>
</dbReference>
<dbReference type="GO" id="GO:0009236">
    <property type="term" value="P:cobalamin biosynthetic process"/>
    <property type="evidence" value="ECO:0007669"/>
    <property type="project" value="UniProtKB-UniRule"/>
</dbReference>
<dbReference type="HAMAP" id="MF_00024">
    <property type="entry name" value="CobD_CbiB"/>
    <property type="match status" value="1"/>
</dbReference>
<keyword evidence="7 9" id="KW-1133">Transmembrane helix</keyword>
<comment type="caution">
    <text evidence="9">Lacks conserved residue(s) required for the propagation of feature annotation.</text>
</comment>
<accession>A0A410PVH7</accession>
<feature type="transmembrane region" description="Helical" evidence="9">
    <location>
        <begin position="59"/>
        <end position="80"/>
    </location>
</feature>
<dbReference type="EMBL" id="CP035281">
    <property type="protein sequence ID" value="QAT42910.1"/>
    <property type="molecule type" value="Genomic_DNA"/>
</dbReference>
<evidence type="ECO:0000256" key="3">
    <source>
        <dbReference type="ARBA" id="ARBA00006263"/>
    </source>
</evidence>
<comment type="subcellular location">
    <subcellularLocation>
        <location evidence="1 9">Cell membrane</location>
        <topology evidence="1 9">Multi-pass membrane protein</topology>
    </subcellularLocation>
</comment>
<keyword evidence="4 9" id="KW-1003">Cell membrane</keyword>
<evidence type="ECO:0000256" key="9">
    <source>
        <dbReference type="HAMAP-Rule" id="MF_00024"/>
    </source>
</evidence>
<reference evidence="10 11" key="1">
    <citation type="submission" date="2019-01" db="EMBL/GenBank/DDBJ databases">
        <title>Draft genomes of a novel of Aminipila strains.</title>
        <authorList>
            <person name="Ma S."/>
        </authorList>
    </citation>
    <scope>NUCLEOTIDE SEQUENCE [LARGE SCALE GENOMIC DNA]</scope>
    <source>
        <strain evidence="11">JN-39</strain>
    </source>
</reference>
<dbReference type="InterPro" id="IPR004485">
    <property type="entry name" value="Cobalamin_biosynth_CobD/CbiB"/>
</dbReference>
<comment type="function">
    <text evidence="9">Converts cobyric acid to cobinamide by the addition of aminopropanol on the F carboxylic group.</text>
</comment>
<evidence type="ECO:0000256" key="6">
    <source>
        <dbReference type="ARBA" id="ARBA00022692"/>
    </source>
</evidence>
<comment type="pathway">
    <text evidence="2 9">Cofactor biosynthesis; adenosylcobalamin biosynthesis.</text>
</comment>
<dbReference type="RefSeq" id="WP_128745559.1">
    <property type="nucleotide sequence ID" value="NZ_CP035281.1"/>
</dbReference>
<gene>
    <name evidence="9 10" type="primary">cobD</name>
    <name evidence="10" type="ORF">EQM06_06490</name>
</gene>
<sequence>MNPILIAVLPLFLGFILDLLIGDPHNWPHPIRLIGNTIDKFEQFFRHFSSKTRGGEFRAGMLMAFCILVLSFFVPAVLLGIAYKIHWIAGVVIETVMCYQILAVKALKTESMNVYKELEKNDLEGARQKVSMIVGRDTENLTEEGIIKAAVETVAENTSDGTVAPMIFMAIGGAPLGFLYKAVNTMDSMIGYKNDKYLYFGRFAAKLDDVLNFIPARLSGMFMIIAALFCGLDFKNAARIYRRDRLNHASPNSAHTEAVCAGALRIQLAGNAYYFGKLYEKKTIGDDTRPVNKEDIILSNRLLYGTAWIALIVCMLGMVVVRWLI</sequence>
<evidence type="ECO:0000256" key="5">
    <source>
        <dbReference type="ARBA" id="ARBA00022573"/>
    </source>
</evidence>
<dbReference type="GO" id="GO:0005886">
    <property type="term" value="C:plasma membrane"/>
    <property type="evidence" value="ECO:0007669"/>
    <property type="project" value="UniProtKB-SubCell"/>
</dbReference>
<dbReference type="AlphaFoldDB" id="A0A410PVH7"/>
<dbReference type="UniPathway" id="UPA00148"/>
<dbReference type="OrthoDB" id="9811967at2"/>